<organism evidence="2 3">
    <name type="scientific">Geodia barretti</name>
    <name type="common">Barrett's horny sponge</name>
    <dbReference type="NCBI Taxonomy" id="519541"/>
    <lineage>
        <taxon>Eukaryota</taxon>
        <taxon>Metazoa</taxon>
        <taxon>Porifera</taxon>
        <taxon>Demospongiae</taxon>
        <taxon>Heteroscleromorpha</taxon>
        <taxon>Tetractinellida</taxon>
        <taxon>Astrophorina</taxon>
        <taxon>Geodiidae</taxon>
        <taxon>Geodia</taxon>
    </lineage>
</organism>
<gene>
    <name evidence="2" type="ORF">GBAR_LOCUS2835</name>
</gene>
<dbReference type="AlphaFoldDB" id="A0AA35R1C0"/>
<accession>A0AA35R1C0</accession>
<protein>
    <submittedName>
        <fullName evidence="2">Uncharacterized protein</fullName>
    </submittedName>
</protein>
<evidence type="ECO:0000313" key="3">
    <source>
        <dbReference type="Proteomes" id="UP001174909"/>
    </source>
</evidence>
<evidence type="ECO:0000256" key="1">
    <source>
        <dbReference type="SAM" id="MobiDB-lite"/>
    </source>
</evidence>
<feature type="region of interest" description="Disordered" evidence="1">
    <location>
        <begin position="165"/>
        <end position="184"/>
    </location>
</feature>
<comment type="caution">
    <text evidence="2">The sequence shown here is derived from an EMBL/GenBank/DDBJ whole genome shotgun (WGS) entry which is preliminary data.</text>
</comment>
<keyword evidence="3" id="KW-1185">Reference proteome</keyword>
<evidence type="ECO:0000313" key="2">
    <source>
        <dbReference type="EMBL" id="CAI8000059.1"/>
    </source>
</evidence>
<sequence length="184" mass="21209">MGRTRQVSLHHRITGNIYAFFLVPDIPGNPQGHNRPEEQVANNGKGAKHYYEALRKPVGNRIRIPRNRNEDDESRDGIPEGYSRISQEALRAFPTQLVNMPNSQTGNCCSTKGQQYKQELESLPTEERRFITDTRRVEREFDLGKERNGPEAQCTTYDGPCPYVPARDCLPHQPEQSREKRHHK</sequence>
<reference evidence="2" key="1">
    <citation type="submission" date="2023-03" db="EMBL/GenBank/DDBJ databases">
        <authorList>
            <person name="Steffen K."/>
            <person name="Cardenas P."/>
        </authorList>
    </citation>
    <scope>NUCLEOTIDE SEQUENCE</scope>
</reference>
<name>A0AA35R1C0_GEOBA</name>
<dbReference type="Proteomes" id="UP001174909">
    <property type="component" value="Unassembled WGS sequence"/>
</dbReference>
<proteinExistence type="predicted"/>
<dbReference type="EMBL" id="CASHTH010000392">
    <property type="protein sequence ID" value="CAI8000059.1"/>
    <property type="molecule type" value="Genomic_DNA"/>
</dbReference>